<evidence type="ECO:0008006" key="3">
    <source>
        <dbReference type="Google" id="ProtNLM"/>
    </source>
</evidence>
<gene>
    <name evidence="1" type="ORF">A9Q84_15645</name>
</gene>
<dbReference type="AlphaFoldDB" id="A0A1Y5F475"/>
<organism evidence="1 2">
    <name type="scientific">Halobacteriovorax marinus</name>
    <dbReference type="NCBI Taxonomy" id="97084"/>
    <lineage>
        <taxon>Bacteria</taxon>
        <taxon>Pseudomonadati</taxon>
        <taxon>Bdellovibrionota</taxon>
        <taxon>Bacteriovoracia</taxon>
        <taxon>Bacteriovoracales</taxon>
        <taxon>Halobacteriovoraceae</taxon>
        <taxon>Halobacteriovorax</taxon>
    </lineage>
</organism>
<accession>A0A1Y5F475</accession>
<sequence length="210" mass="24262">MKKILLLAALVSFTSCKDLDGTFKVKKDLVFKTKKRPFSSKYVKVKVPANEYSATFKFTSSSKMKIIIAGIDKKIKIKFPKELDVNPRNDNFYINGSDIKQNYDFDGRIKTDVTRTDDRHGSETCSYTTYETVCHRECHTGDNGRVRCHSVCNQMPRTHYGRRNVEYYYETSDTVMKLKVLEPSTSEVLGLFKGKDHKTRKVITYSSMCR</sequence>
<evidence type="ECO:0000313" key="1">
    <source>
        <dbReference type="EMBL" id="OUR95274.1"/>
    </source>
</evidence>
<dbReference type="Proteomes" id="UP000196531">
    <property type="component" value="Unassembled WGS sequence"/>
</dbReference>
<reference evidence="2" key="1">
    <citation type="journal article" date="2017" name="Proc. Natl. Acad. Sci. U.S.A.">
        <title>Simulation of Deepwater Horizon oil plume reveals substrate specialization within a complex community of hydrocarbon-degraders.</title>
        <authorList>
            <person name="Hu P."/>
            <person name="Dubinsky E.A."/>
            <person name="Probst A.J."/>
            <person name="Wang J."/>
            <person name="Sieber C.M.K."/>
            <person name="Tom L.M."/>
            <person name="Gardinali P."/>
            <person name="Banfield J.F."/>
            <person name="Atlas R.M."/>
            <person name="Andersen G.L."/>
        </authorList>
    </citation>
    <scope>NUCLEOTIDE SEQUENCE [LARGE SCALE GENOMIC DNA]</scope>
</reference>
<name>A0A1Y5F475_9BACT</name>
<proteinExistence type="predicted"/>
<dbReference type="EMBL" id="MAAO01000008">
    <property type="protein sequence ID" value="OUR95274.1"/>
    <property type="molecule type" value="Genomic_DNA"/>
</dbReference>
<protein>
    <recommendedName>
        <fullName evidence="3">Lipoprotein</fullName>
    </recommendedName>
</protein>
<comment type="caution">
    <text evidence="1">The sequence shown here is derived from an EMBL/GenBank/DDBJ whole genome shotgun (WGS) entry which is preliminary data.</text>
</comment>
<dbReference type="PROSITE" id="PS51257">
    <property type="entry name" value="PROKAR_LIPOPROTEIN"/>
    <property type="match status" value="1"/>
</dbReference>
<evidence type="ECO:0000313" key="2">
    <source>
        <dbReference type="Proteomes" id="UP000196531"/>
    </source>
</evidence>